<keyword evidence="2" id="KW-1185">Reference proteome</keyword>
<dbReference type="EMBL" id="UYWW01010110">
    <property type="protein sequence ID" value="VDM17430.1"/>
    <property type="molecule type" value="Genomic_DNA"/>
</dbReference>
<dbReference type="OrthoDB" id="1910803at2759"/>
<dbReference type="PANTHER" id="PTHR46497">
    <property type="entry name" value="THIOREDOXIN DOMAIN-CONTAINING PROTEIN 11"/>
    <property type="match status" value="1"/>
</dbReference>
<accession>A0A3P7E4E0</accession>
<organism evidence="1 2">
    <name type="scientific">Wuchereria bancrofti</name>
    <dbReference type="NCBI Taxonomy" id="6293"/>
    <lineage>
        <taxon>Eukaryota</taxon>
        <taxon>Metazoa</taxon>
        <taxon>Ecdysozoa</taxon>
        <taxon>Nematoda</taxon>
        <taxon>Chromadorea</taxon>
        <taxon>Rhabditida</taxon>
        <taxon>Spirurina</taxon>
        <taxon>Spiruromorpha</taxon>
        <taxon>Filarioidea</taxon>
        <taxon>Onchocercidae</taxon>
        <taxon>Wuchereria</taxon>
    </lineage>
</organism>
<dbReference type="PANTHER" id="PTHR46497:SF1">
    <property type="entry name" value="THIOREDOXIN DOMAIN-CONTAINING PROTEIN 11"/>
    <property type="match status" value="1"/>
</dbReference>
<dbReference type="InParanoid" id="A0A3P7E4E0"/>
<evidence type="ECO:0000313" key="2">
    <source>
        <dbReference type="Proteomes" id="UP000270924"/>
    </source>
</evidence>
<dbReference type="AlphaFoldDB" id="A0A3P7E4E0"/>
<dbReference type="InterPro" id="IPR052792">
    <property type="entry name" value="Thioredoxin_dom-contain_11"/>
</dbReference>
<name>A0A3P7E4E0_WUCBA</name>
<reference evidence="1 2" key="1">
    <citation type="submission" date="2018-11" db="EMBL/GenBank/DDBJ databases">
        <authorList>
            <consortium name="Pathogen Informatics"/>
        </authorList>
    </citation>
    <scope>NUCLEOTIDE SEQUENCE [LARGE SCALE GENOMIC DNA]</scope>
</reference>
<sequence length="147" mass="16829">MSLNSSPRAWIQLRSWNLTFNYNGSNITAYKIFDWVKNQAHKSNGLQWISPEMNGIAKSEEMLSILQHGATVVMFVDRQVLYPHSWTISVMKQTIMEYYACGADLTNQMKSRSYKLDALLNESGRIIAVSSHKCEKMDARTVEDFIG</sequence>
<dbReference type="Proteomes" id="UP000270924">
    <property type="component" value="Unassembled WGS sequence"/>
</dbReference>
<protein>
    <submittedName>
        <fullName evidence="1">Uncharacterized protein</fullName>
    </submittedName>
</protein>
<evidence type="ECO:0000313" key="1">
    <source>
        <dbReference type="EMBL" id="VDM17430.1"/>
    </source>
</evidence>
<gene>
    <name evidence="1" type="ORF">WBA_LOCUS9736</name>
</gene>
<proteinExistence type="predicted"/>